<feature type="transmembrane region" description="Helical" evidence="10">
    <location>
        <begin position="286"/>
        <end position="307"/>
    </location>
</feature>
<dbReference type="GO" id="GO:0005886">
    <property type="term" value="C:plasma membrane"/>
    <property type="evidence" value="ECO:0007669"/>
    <property type="project" value="UniProtKB-SubCell"/>
</dbReference>
<evidence type="ECO:0000256" key="4">
    <source>
        <dbReference type="ARBA" id="ARBA00022475"/>
    </source>
</evidence>
<evidence type="ECO:0000256" key="10">
    <source>
        <dbReference type="SAM" id="Phobius"/>
    </source>
</evidence>
<evidence type="ECO:0000256" key="9">
    <source>
        <dbReference type="ARBA" id="ARBA00031636"/>
    </source>
</evidence>
<feature type="transmembrane region" description="Helical" evidence="10">
    <location>
        <begin position="364"/>
        <end position="385"/>
    </location>
</feature>
<dbReference type="RefSeq" id="WP_069725221.1">
    <property type="nucleotide sequence ID" value="NZ_MDCO01000001.1"/>
</dbReference>
<dbReference type="Proteomes" id="UP000095247">
    <property type="component" value="Unassembled WGS sequence"/>
</dbReference>
<sequence>MMKEKNELDLTECNVAKGLLILVIPMVLGNLLNVAYSTVDAIWIGQIVGSKGLAAVAVSFPLTMVVTAIASGISTAVNVLIGQYFGANDKEYVTYISKVSTTVSLITSLTLAILGYVFAPDLMVFLNTSESIMEDAVNYFRISMIGFPFVFYYTFISALLRGIGDTIRPLIFLIISSVINIILDPLMIKGIYPFPVMGVAGAAYATVFAQAVSVIVSMIYLKAKNSIIRVNPLNFKFDLNITKLILKIGLPFTFMQLISSISWLFLNKVINSYGELSSAAFAVDARIDALSFVPLSAILSGIGTMAAQNIGANKMYRIKEIFSTGLKVSLTIALIMTALCMLFPDFIIKIFVQDDNIMPYMKSYIYAGVPSSILIAVIFSANGIINASGKTFIIMIFTLFTHFLIRIPVVYLLSPKIGLWGVWISMSVSNLFNMIFHLAYYYSNKWKKNANITLNSYSKDDNENKIIN</sequence>
<accession>A0A1E5NHW5</accession>
<evidence type="ECO:0000256" key="7">
    <source>
        <dbReference type="ARBA" id="ARBA00023065"/>
    </source>
</evidence>
<dbReference type="CDD" id="cd13138">
    <property type="entry name" value="MATE_yoeA_like"/>
    <property type="match status" value="1"/>
</dbReference>
<dbReference type="Pfam" id="PF01554">
    <property type="entry name" value="MatE"/>
    <property type="match status" value="2"/>
</dbReference>
<evidence type="ECO:0000256" key="3">
    <source>
        <dbReference type="ARBA" id="ARBA00022449"/>
    </source>
</evidence>
<dbReference type="AlphaFoldDB" id="A0A1E5NHW5"/>
<comment type="subcellular location">
    <subcellularLocation>
        <location evidence="1">Cell membrane</location>
        <topology evidence="1">Multi-pass membrane protein</topology>
    </subcellularLocation>
</comment>
<evidence type="ECO:0000313" key="12">
    <source>
        <dbReference type="Proteomes" id="UP000095247"/>
    </source>
</evidence>
<keyword evidence="5 10" id="KW-0812">Transmembrane</keyword>
<feature type="transmembrane region" description="Helical" evidence="10">
    <location>
        <begin position="139"/>
        <end position="160"/>
    </location>
</feature>
<keyword evidence="8 10" id="KW-0472">Membrane</keyword>
<proteinExistence type="predicted"/>
<organism evidence="11 12">
    <name type="scientific">Brachyspira hampsonii</name>
    <dbReference type="NCBI Taxonomy" id="1287055"/>
    <lineage>
        <taxon>Bacteria</taxon>
        <taxon>Pseudomonadati</taxon>
        <taxon>Spirochaetota</taxon>
        <taxon>Spirochaetia</taxon>
        <taxon>Brachyspirales</taxon>
        <taxon>Brachyspiraceae</taxon>
        <taxon>Brachyspira</taxon>
    </lineage>
</organism>
<reference evidence="11 12" key="1">
    <citation type="submission" date="2016-08" db="EMBL/GenBank/DDBJ databases">
        <title>Characterization and recognition of Brachyspira hampsonii sp. nov., a novel intestinal spirochete that is pathogenic to pigs.</title>
        <authorList>
            <person name="Mirajkar N."/>
            <person name="La T."/>
            <person name="Phillips N."/>
            <person name="Hampson D."/>
            <person name="Gebhart C."/>
        </authorList>
    </citation>
    <scope>NUCLEOTIDE SEQUENCE [LARGE SCALE GENOMIC DNA]</scope>
    <source>
        <strain evidence="11 12">P280/1</strain>
    </source>
</reference>
<name>A0A1E5NHW5_9SPIR</name>
<feature type="transmembrane region" description="Helical" evidence="10">
    <location>
        <begin position="64"/>
        <end position="87"/>
    </location>
</feature>
<comment type="caution">
    <text evidence="11">The sequence shown here is derived from an EMBL/GenBank/DDBJ whole genome shotgun (WGS) entry which is preliminary data.</text>
</comment>
<evidence type="ECO:0000256" key="1">
    <source>
        <dbReference type="ARBA" id="ARBA00004651"/>
    </source>
</evidence>
<keyword evidence="6 10" id="KW-1133">Transmembrane helix</keyword>
<dbReference type="PANTHER" id="PTHR43298:SF2">
    <property type="entry name" value="FMN_FAD EXPORTER YEEO-RELATED"/>
    <property type="match status" value="1"/>
</dbReference>
<dbReference type="GO" id="GO:0006811">
    <property type="term" value="P:monoatomic ion transport"/>
    <property type="evidence" value="ECO:0007669"/>
    <property type="project" value="UniProtKB-KW"/>
</dbReference>
<keyword evidence="4" id="KW-1003">Cell membrane</keyword>
<feature type="transmembrane region" description="Helical" evidence="10">
    <location>
        <begin position="20"/>
        <end position="44"/>
    </location>
</feature>
<evidence type="ECO:0000256" key="6">
    <source>
        <dbReference type="ARBA" id="ARBA00022989"/>
    </source>
</evidence>
<feature type="transmembrane region" description="Helical" evidence="10">
    <location>
        <begin position="99"/>
        <end position="119"/>
    </location>
</feature>
<dbReference type="GO" id="GO:0042910">
    <property type="term" value="F:xenobiotic transmembrane transporter activity"/>
    <property type="evidence" value="ECO:0007669"/>
    <property type="project" value="InterPro"/>
</dbReference>
<keyword evidence="7" id="KW-0406">Ion transport</keyword>
<keyword evidence="2" id="KW-0813">Transport</keyword>
<feature type="transmembrane region" description="Helical" evidence="10">
    <location>
        <begin position="203"/>
        <end position="223"/>
    </location>
</feature>
<evidence type="ECO:0000256" key="8">
    <source>
        <dbReference type="ARBA" id="ARBA00023136"/>
    </source>
</evidence>
<gene>
    <name evidence="11" type="ORF">BFL38_09760</name>
</gene>
<dbReference type="InterPro" id="IPR002528">
    <property type="entry name" value="MATE_fam"/>
</dbReference>
<dbReference type="GO" id="GO:0015297">
    <property type="term" value="F:antiporter activity"/>
    <property type="evidence" value="ECO:0007669"/>
    <property type="project" value="UniProtKB-KW"/>
</dbReference>
<evidence type="ECO:0000256" key="2">
    <source>
        <dbReference type="ARBA" id="ARBA00022448"/>
    </source>
</evidence>
<feature type="transmembrane region" description="Helical" evidence="10">
    <location>
        <begin position="420"/>
        <end position="442"/>
    </location>
</feature>
<feature type="transmembrane region" description="Helical" evidence="10">
    <location>
        <begin position="392"/>
        <end position="414"/>
    </location>
</feature>
<dbReference type="InterPro" id="IPR050222">
    <property type="entry name" value="MATE_MdtK"/>
</dbReference>
<evidence type="ECO:0000313" key="11">
    <source>
        <dbReference type="EMBL" id="OEJ15743.1"/>
    </source>
</evidence>
<feature type="transmembrane region" description="Helical" evidence="10">
    <location>
        <begin position="167"/>
        <end position="183"/>
    </location>
</feature>
<evidence type="ECO:0000256" key="5">
    <source>
        <dbReference type="ARBA" id="ARBA00022692"/>
    </source>
</evidence>
<feature type="transmembrane region" description="Helical" evidence="10">
    <location>
        <begin position="244"/>
        <end position="266"/>
    </location>
</feature>
<dbReference type="EMBL" id="MDCO01000001">
    <property type="protein sequence ID" value="OEJ15743.1"/>
    <property type="molecule type" value="Genomic_DNA"/>
</dbReference>
<dbReference type="InterPro" id="IPR048279">
    <property type="entry name" value="MdtK-like"/>
</dbReference>
<dbReference type="PIRSF" id="PIRSF006603">
    <property type="entry name" value="DinF"/>
    <property type="match status" value="1"/>
</dbReference>
<feature type="transmembrane region" description="Helical" evidence="10">
    <location>
        <begin position="328"/>
        <end position="352"/>
    </location>
</feature>
<dbReference type="PANTHER" id="PTHR43298">
    <property type="entry name" value="MULTIDRUG RESISTANCE PROTEIN NORM-RELATED"/>
    <property type="match status" value="1"/>
</dbReference>
<protein>
    <recommendedName>
        <fullName evidence="9">Multidrug-efflux transporter</fullName>
    </recommendedName>
</protein>
<dbReference type="NCBIfam" id="TIGR00797">
    <property type="entry name" value="matE"/>
    <property type="match status" value="1"/>
</dbReference>
<keyword evidence="3" id="KW-0050">Antiport</keyword>